<keyword evidence="3" id="KW-0804">Transcription</keyword>
<organism evidence="6 7">
    <name type="scientific">Cyanobacterium stanieri LEGE 03274</name>
    <dbReference type="NCBI Taxonomy" id="1828756"/>
    <lineage>
        <taxon>Bacteria</taxon>
        <taxon>Bacillati</taxon>
        <taxon>Cyanobacteriota</taxon>
        <taxon>Cyanophyceae</taxon>
        <taxon>Oscillatoriophycideae</taxon>
        <taxon>Chroococcales</taxon>
        <taxon>Geminocystaceae</taxon>
        <taxon>Cyanobacterium</taxon>
    </lineage>
</organism>
<evidence type="ECO:0000313" key="7">
    <source>
        <dbReference type="Proteomes" id="UP000654604"/>
    </source>
</evidence>
<keyword evidence="1" id="KW-0805">Transcription regulation</keyword>
<gene>
    <name evidence="6" type="ORF">IQ215_01165</name>
</gene>
<dbReference type="PANTHER" id="PTHR30204">
    <property type="entry name" value="REDOX-CYCLING DRUG-SENSING TRANSCRIPTIONAL ACTIVATOR SOXR"/>
    <property type="match status" value="1"/>
</dbReference>
<dbReference type="InterPro" id="IPR015358">
    <property type="entry name" value="Tscrpt_reg_MerR_DNA-bd"/>
</dbReference>
<dbReference type="PANTHER" id="PTHR30204:SF94">
    <property type="entry name" value="HEAVY METAL-DEPENDENT TRANSCRIPTIONAL REGULATOR HI_0293-RELATED"/>
    <property type="match status" value="1"/>
</dbReference>
<dbReference type="GO" id="GO:0003677">
    <property type="term" value="F:DNA binding"/>
    <property type="evidence" value="ECO:0007669"/>
    <property type="project" value="UniProtKB-KW"/>
</dbReference>
<dbReference type="Pfam" id="PF00376">
    <property type="entry name" value="MerR"/>
    <property type="match status" value="1"/>
</dbReference>
<sequence>MINHSHQQNLLKIGEVASVSSIPIKTIRYYDDLGLLNPHITRSKAGYRLFDQSIFNRLSFIRRSQSLGLSLKEIEHILKIYDQGDIPCGVAKEVLLDKLDNIEQQIEQLQILRTELKGILLGWQFAERLDDKICPNIQQNR</sequence>
<name>A0ABR9V089_9CHRO</name>
<proteinExistence type="predicted"/>
<evidence type="ECO:0000313" key="6">
    <source>
        <dbReference type="EMBL" id="MBE9221295.1"/>
    </source>
</evidence>
<keyword evidence="7" id="KW-1185">Reference proteome</keyword>
<protein>
    <submittedName>
        <fullName evidence="6">MerR family DNA-binding protein</fullName>
    </submittedName>
</protein>
<evidence type="ECO:0000256" key="1">
    <source>
        <dbReference type="ARBA" id="ARBA00023015"/>
    </source>
</evidence>
<evidence type="ECO:0000256" key="3">
    <source>
        <dbReference type="ARBA" id="ARBA00023163"/>
    </source>
</evidence>
<dbReference type="InterPro" id="IPR047057">
    <property type="entry name" value="MerR_fam"/>
</dbReference>
<reference evidence="6 7" key="1">
    <citation type="submission" date="2020-10" db="EMBL/GenBank/DDBJ databases">
        <authorList>
            <person name="Castelo-Branco R."/>
            <person name="Eusebio N."/>
            <person name="Adriana R."/>
            <person name="Vieira A."/>
            <person name="Brugerolle De Fraissinette N."/>
            <person name="Rezende De Castro R."/>
            <person name="Schneider M.P."/>
            <person name="Vasconcelos V."/>
            <person name="Leao P.N."/>
        </authorList>
    </citation>
    <scope>NUCLEOTIDE SEQUENCE [LARGE SCALE GENOMIC DNA]</scope>
    <source>
        <strain evidence="6 7">LEGE 03274</strain>
    </source>
</reference>
<comment type="caution">
    <text evidence="6">The sequence shown here is derived from an EMBL/GenBank/DDBJ whole genome shotgun (WGS) entry which is preliminary data.</text>
</comment>
<dbReference type="InterPro" id="IPR009061">
    <property type="entry name" value="DNA-bd_dom_put_sf"/>
</dbReference>
<dbReference type="Proteomes" id="UP000654604">
    <property type="component" value="Unassembled WGS sequence"/>
</dbReference>
<feature type="coiled-coil region" evidence="4">
    <location>
        <begin position="92"/>
        <end position="119"/>
    </location>
</feature>
<dbReference type="SUPFAM" id="SSF46955">
    <property type="entry name" value="Putative DNA-binding domain"/>
    <property type="match status" value="1"/>
</dbReference>
<dbReference type="EMBL" id="JADEWC010000002">
    <property type="protein sequence ID" value="MBE9221295.1"/>
    <property type="molecule type" value="Genomic_DNA"/>
</dbReference>
<dbReference type="Gene3D" id="1.10.1660.10">
    <property type="match status" value="1"/>
</dbReference>
<feature type="domain" description="HTH merR-type" evidence="5">
    <location>
        <begin position="10"/>
        <end position="80"/>
    </location>
</feature>
<evidence type="ECO:0000259" key="5">
    <source>
        <dbReference type="PROSITE" id="PS50937"/>
    </source>
</evidence>
<evidence type="ECO:0000256" key="2">
    <source>
        <dbReference type="ARBA" id="ARBA00023125"/>
    </source>
</evidence>
<accession>A0ABR9V089</accession>
<keyword evidence="2 6" id="KW-0238">DNA-binding</keyword>
<evidence type="ECO:0000256" key="4">
    <source>
        <dbReference type="SAM" id="Coils"/>
    </source>
</evidence>
<dbReference type="Pfam" id="PF09278">
    <property type="entry name" value="MerR-DNA-bind"/>
    <property type="match status" value="1"/>
</dbReference>
<keyword evidence="4" id="KW-0175">Coiled coil</keyword>
<dbReference type="InterPro" id="IPR000551">
    <property type="entry name" value="MerR-type_HTH_dom"/>
</dbReference>
<dbReference type="PROSITE" id="PS50937">
    <property type="entry name" value="HTH_MERR_2"/>
    <property type="match status" value="1"/>
</dbReference>
<dbReference type="SMART" id="SM00422">
    <property type="entry name" value="HTH_MERR"/>
    <property type="match status" value="1"/>
</dbReference>